<dbReference type="Proteomes" id="UP000253628">
    <property type="component" value="Unassembled WGS sequence"/>
</dbReference>
<name>A0A366HGC3_9BURK</name>
<dbReference type="InterPro" id="IPR005534">
    <property type="entry name" value="Curli_assmbl/transp-comp_CsgG"/>
</dbReference>
<protein>
    <submittedName>
        <fullName evidence="7">Curli production assembly/transport component CsgG</fullName>
    </submittedName>
</protein>
<dbReference type="PANTHER" id="PTHR41164">
    <property type="entry name" value="CURLI PRODUCTION ASSEMBLY/TRANSPORT COMPONENT CSGG"/>
    <property type="match status" value="1"/>
</dbReference>
<keyword evidence="2" id="KW-0732">Signal</keyword>
<evidence type="ECO:0000256" key="3">
    <source>
        <dbReference type="ARBA" id="ARBA00023136"/>
    </source>
</evidence>
<dbReference type="RefSeq" id="WP_346724935.1">
    <property type="nucleotide sequence ID" value="NZ_JACCEU010000004.1"/>
</dbReference>
<organism evidence="7 8">
    <name type="scientific">Eoetvoesiella caeni</name>
    <dbReference type="NCBI Taxonomy" id="645616"/>
    <lineage>
        <taxon>Bacteria</taxon>
        <taxon>Pseudomonadati</taxon>
        <taxon>Pseudomonadota</taxon>
        <taxon>Betaproteobacteria</taxon>
        <taxon>Burkholderiales</taxon>
        <taxon>Alcaligenaceae</taxon>
        <taxon>Eoetvoesiella</taxon>
    </lineage>
</organism>
<dbReference type="Gene3D" id="3.40.50.10610">
    <property type="entry name" value="ABC-type transport auxiliary lipoprotein component"/>
    <property type="match status" value="1"/>
</dbReference>
<accession>A0A366HGC3</accession>
<feature type="region of interest" description="Disordered" evidence="6">
    <location>
        <begin position="53"/>
        <end position="75"/>
    </location>
</feature>
<sequence>MNVNLKSMSGCVSAETNICINANRRRWPARLTTISSIVLVSVLMAACAIPHAPSDSGPSSAHLTPPSPATRDLLKLPPPKGKVVVAVYGFRDQTGQYKSAPDSSFSTSVTQGAASMLVKALKDSGWFTPVERENLQDLLTERRIVRALDDTGAKNKTAQTYPALMPASVLIDGGIIAYESNVRTGGAGARFLGIGLSTQYRIDQVTVGLRSVDIRNGQILHSVSTTKTIYSYEIRPSVFKFVNFKDLLEIEAGMTRNEPAQLSIKEAIEAAVIHLTVQGIKDRSWVLNDPKDWDSPIVQRYVQEESNYVNGLEPIPESQPETSASS</sequence>
<dbReference type="GO" id="GO:0030288">
    <property type="term" value="C:outer membrane-bounded periplasmic space"/>
    <property type="evidence" value="ECO:0007669"/>
    <property type="project" value="InterPro"/>
</dbReference>
<keyword evidence="5" id="KW-0449">Lipoprotein</keyword>
<keyword evidence="4" id="KW-0564">Palmitate</keyword>
<dbReference type="Pfam" id="PF03783">
    <property type="entry name" value="CsgG"/>
    <property type="match status" value="1"/>
</dbReference>
<dbReference type="AlphaFoldDB" id="A0A366HGC3"/>
<dbReference type="PANTHER" id="PTHR41164:SF1">
    <property type="entry name" value="CURLI PRODUCTION ASSEMBLY_TRANSPORT COMPONENT CSGG"/>
    <property type="match status" value="1"/>
</dbReference>
<reference evidence="7 8" key="1">
    <citation type="submission" date="2018-06" db="EMBL/GenBank/DDBJ databases">
        <title>Genomic Encyclopedia of Type Strains, Phase IV (KMG-IV): sequencing the most valuable type-strain genomes for metagenomic binning, comparative biology and taxonomic classification.</title>
        <authorList>
            <person name="Goeker M."/>
        </authorList>
    </citation>
    <scope>NUCLEOTIDE SEQUENCE [LARGE SCALE GENOMIC DNA]</scope>
    <source>
        <strain evidence="7 8">DSM 25520</strain>
    </source>
</reference>
<keyword evidence="8" id="KW-1185">Reference proteome</keyword>
<keyword evidence="1" id="KW-1003">Cell membrane</keyword>
<dbReference type="EMBL" id="QNRQ01000003">
    <property type="protein sequence ID" value="RBP40919.1"/>
    <property type="molecule type" value="Genomic_DNA"/>
</dbReference>
<gene>
    <name evidence="7" type="ORF">DFR37_103262</name>
</gene>
<evidence type="ECO:0000256" key="6">
    <source>
        <dbReference type="SAM" id="MobiDB-lite"/>
    </source>
</evidence>
<evidence type="ECO:0000256" key="4">
    <source>
        <dbReference type="ARBA" id="ARBA00023139"/>
    </source>
</evidence>
<keyword evidence="3" id="KW-0472">Membrane</keyword>
<evidence type="ECO:0000256" key="2">
    <source>
        <dbReference type="ARBA" id="ARBA00022729"/>
    </source>
</evidence>
<evidence type="ECO:0000256" key="1">
    <source>
        <dbReference type="ARBA" id="ARBA00022475"/>
    </source>
</evidence>
<evidence type="ECO:0000313" key="8">
    <source>
        <dbReference type="Proteomes" id="UP000253628"/>
    </source>
</evidence>
<evidence type="ECO:0000313" key="7">
    <source>
        <dbReference type="EMBL" id="RBP40919.1"/>
    </source>
</evidence>
<evidence type="ECO:0000256" key="5">
    <source>
        <dbReference type="ARBA" id="ARBA00023288"/>
    </source>
</evidence>
<comment type="caution">
    <text evidence="7">The sequence shown here is derived from an EMBL/GenBank/DDBJ whole genome shotgun (WGS) entry which is preliminary data.</text>
</comment>
<proteinExistence type="predicted"/>